<organism evidence="5 6">
    <name type="scientific">Deinococcus aerius</name>
    <dbReference type="NCBI Taxonomy" id="200253"/>
    <lineage>
        <taxon>Bacteria</taxon>
        <taxon>Thermotogati</taxon>
        <taxon>Deinococcota</taxon>
        <taxon>Deinococci</taxon>
        <taxon>Deinococcales</taxon>
        <taxon>Deinococcaceae</taxon>
        <taxon>Deinococcus</taxon>
    </lineage>
</organism>
<evidence type="ECO:0000259" key="4">
    <source>
        <dbReference type="PROSITE" id="PS50932"/>
    </source>
</evidence>
<dbReference type="PRINTS" id="PR00036">
    <property type="entry name" value="HTHLACI"/>
</dbReference>
<dbReference type="InterPro" id="IPR000843">
    <property type="entry name" value="HTH_LacI"/>
</dbReference>
<dbReference type="InterPro" id="IPR046335">
    <property type="entry name" value="LacI/GalR-like_sensor"/>
</dbReference>
<dbReference type="Pfam" id="PF00356">
    <property type="entry name" value="LacI"/>
    <property type="match status" value="1"/>
</dbReference>
<evidence type="ECO:0000313" key="5">
    <source>
        <dbReference type="EMBL" id="GBF06065.1"/>
    </source>
</evidence>
<dbReference type="GO" id="GO:0003700">
    <property type="term" value="F:DNA-binding transcription factor activity"/>
    <property type="evidence" value="ECO:0007669"/>
    <property type="project" value="TreeGrafter"/>
</dbReference>
<evidence type="ECO:0000256" key="1">
    <source>
        <dbReference type="ARBA" id="ARBA00023015"/>
    </source>
</evidence>
<keyword evidence="2" id="KW-0238">DNA-binding</keyword>
<protein>
    <submittedName>
        <fullName evidence="5">Transcriptional regulator</fullName>
    </submittedName>
</protein>
<comment type="caution">
    <text evidence="5">The sequence shown here is derived from an EMBL/GenBank/DDBJ whole genome shotgun (WGS) entry which is preliminary data.</text>
</comment>
<dbReference type="InterPro" id="IPR028082">
    <property type="entry name" value="Peripla_BP_I"/>
</dbReference>
<dbReference type="Proteomes" id="UP000236569">
    <property type="component" value="Unassembled WGS sequence"/>
</dbReference>
<gene>
    <name evidence="5" type="ORF">DAERI_070063</name>
</gene>
<accession>A0A2I9DYR8</accession>
<evidence type="ECO:0000313" key="6">
    <source>
        <dbReference type="Proteomes" id="UP000236569"/>
    </source>
</evidence>
<dbReference type="SUPFAM" id="SSF47413">
    <property type="entry name" value="lambda repressor-like DNA-binding domains"/>
    <property type="match status" value="1"/>
</dbReference>
<dbReference type="PANTHER" id="PTHR30146:SF109">
    <property type="entry name" value="HTH-TYPE TRANSCRIPTIONAL REGULATOR GALS"/>
    <property type="match status" value="1"/>
</dbReference>
<dbReference type="AlphaFoldDB" id="A0A2I9DYR8"/>
<dbReference type="PROSITE" id="PS50932">
    <property type="entry name" value="HTH_LACI_2"/>
    <property type="match status" value="1"/>
</dbReference>
<dbReference type="Pfam" id="PF13377">
    <property type="entry name" value="Peripla_BP_3"/>
    <property type="match status" value="1"/>
</dbReference>
<reference evidence="6" key="1">
    <citation type="submission" date="2018-01" db="EMBL/GenBank/DDBJ databases">
        <title>Draft Genome Sequence of the Radioresistant Bacterium Deinococcus aerius TR0125, Isolated from the Higher Atmosphere above Japan.</title>
        <authorList>
            <person name="Satoh K."/>
            <person name="Arai H."/>
            <person name="Sanzen T."/>
            <person name="Kawaguchi Y."/>
            <person name="Hayashi H."/>
            <person name="Yokobori S."/>
            <person name="Yamagishi A."/>
            <person name="Oono Y."/>
            <person name="Narumi I."/>
        </authorList>
    </citation>
    <scope>NUCLEOTIDE SEQUENCE [LARGE SCALE GENOMIC DNA]</scope>
    <source>
        <strain evidence="6">TR0125</strain>
    </source>
</reference>
<proteinExistence type="predicted"/>
<feature type="domain" description="HTH lacI-type" evidence="4">
    <location>
        <begin position="5"/>
        <end position="59"/>
    </location>
</feature>
<dbReference type="RefSeq" id="WP_201262732.1">
    <property type="nucleotide sequence ID" value="NZ_BFAG01000007.1"/>
</dbReference>
<dbReference type="CDD" id="cd06267">
    <property type="entry name" value="PBP1_LacI_sugar_binding-like"/>
    <property type="match status" value="1"/>
</dbReference>
<dbReference type="PANTHER" id="PTHR30146">
    <property type="entry name" value="LACI-RELATED TRANSCRIPTIONAL REPRESSOR"/>
    <property type="match status" value="1"/>
</dbReference>
<dbReference type="Gene3D" id="3.40.50.2300">
    <property type="match status" value="2"/>
</dbReference>
<evidence type="ECO:0000256" key="2">
    <source>
        <dbReference type="ARBA" id="ARBA00023125"/>
    </source>
</evidence>
<dbReference type="GO" id="GO:0000976">
    <property type="term" value="F:transcription cis-regulatory region binding"/>
    <property type="evidence" value="ECO:0007669"/>
    <property type="project" value="TreeGrafter"/>
</dbReference>
<dbReference type="SMART" id="SM00354">
    <property type="entry name" value="HTH_LACI"/>
    <property type="match status" value="1"/>
</dbReference>
<dbReference type="Gene3D" id="1.10.260.40">
    <property type="entry name" value="lambda repressor-like DNA-binding domains"/>
    <property type="match status" value="1"/>
</dbReference>
<name>A0A2I9DYR8_9DEIO</name>
<keyword evidence="6" id="KW-1185">Reference proteome</keyword>
<keyword evidence="3" id="KW-0804">Transcription</keyword>
<evidence type="ECO:0000256" key="3">
    <source>
        <dbReference type="ARBA" id="ARBA00023163"/>
    </source>
</evidence>
<dbReference type="EMBL" id="BFAG01000007">
    <property type="protein sequence ID" value="GBF06065.1"/>
    <property type="molecule type" value="Genomic_DNA"/>
</dbReference>
<dbReference type="SUPFAM" id="SSF53822">
    <property type="entry name" value="Periplasmic binding protein-like I"/>
    <property type="match status" value="1"/>
</dbReference>
<keyword evidence="1" id="KW-0805">Transcription regulation</keyword>
<dbReference type="InterPro" id="IPR010982">
    <property type="entry name" value="Lambda_DNA-bd_dom_sf"/>
</dbReference>
<dbReference type="PROSITE" id="PS00356">
    <property type="entry name" value="HTH_LACI_1"/>
    <property type="match status" value="1"/>
</dbReference>
<dbReference type="CDD" id="cd01392">
    <property type="entry name" value="HTH_LacI"/>
    <property type="match status" value="1"/>
</dbReference>
<sequence>MNSPITLTDVARQAGVSVATVSSVLNNTGRVSEGTRQRVLEVARDLGYVANLSARSLKGGRTGVLGMVVNDLASPVFAEIARGASMAARNVGLDLMLYTTSVTAQRERERVIGTVSSLCDGVLIVVSGDSDDYIRALEQPRFPAVLVNYLGETPLTTVGADNYWGARQATEHLAHLGHRRIGFITGASGSGQGPERLRGFLDALAAHGLPGGEDLIRTGDFSRPRGFAATCELLALPERPTAIFAANDESAFGAMDAAKDHGLRIPNDLSIVGFDDVPAAAVVHPALTTVRHPFLDIGATAVRLLQEAQQGGGASGRRVELMSELVVRHSTGPVGQEHQA</sequence>